<feature type="compositionally biased region" description="Polar residues" evidence="6">
    <location>
        <begin position="1"/>
        <end position="14"/>
    </location>
</feature>
<feature type="region of interest" description="Disordered" evidence="6">
    <location>
        <begin position="435"/>
        <end position="502"/>
    </location>
</feature>
<evidence type="ECO:0000313" key="10">
    <source>
        <dbReference type="Proteomes" id="UP000053424"/>
    </source>
</evidence>
<dbReference type="InterPro" id="IPR014001">
    <property type="entry name" value="Helicase_ATP-bd"/>
</dbReference>
<feature type="compositionally biased region" description="Basic residues" evidence="6">
    <location>
        <begin position="24"/>
        <end position="37"/>
    </location>
</feature>
<evidence type="ECO:0000256" key="6">
    <source>
        <dbReference type="SAM" id="MobiDB-lite"/>
    </source>
</evidence>
<dbReference type="OrthoDB" id="10261556at2759"/>
<dbReference type="GO" id="GO:0003676">
    <property type="term" value="F:nucleic acid binding"/>
    <property type="evidence" value="ECO:0007669"/>
    <property type="project" value="InterPro"/>
</dbReference>
<sequence length="733" mass="79846">MSTNPGVSENTPTVPSGRLSPVGTRHKLKPQRVLPKRTSRLSNAQREAIGKEIDLLPDLIKANYTSWKDGAKGFQLVAIAAQVRGTDVLLQAATGSGKTGIAAAPHLLPSSKGKVTLFVSPLLALQEEQVTTFKEEFKLSATAINSVNGGCSPSTMEVQSKYQSHEDVVAGKHQIVILSPEMLLSRRFIDGVLRKPEFGSRCLSVFIDEAHCVSHWGNSFRKKYASLGIVRAFLPKDTPIVAVTATLTPLVKDDLTTKLQLGNNHIYLNIGNDRPNVAQVVRAMEHPMNTFRDLDFLIPEDMNKREDIKKAFVYIDDIKEGGTATDYLNARVCQELQAKGLVRPYNASMSKKFRKGVMRLFKEGIVRILVCTDAAGMGCNVSDVEVVVQWKTPRDLSSWVQRAGRAARGPGRQGLAVMIVEKSAFEVVATSLDDVEDRGSNSPVSDQRSSEATSKKGKSGRGRGGFRGGRRGGGLKGGAAYGVLHGSKRGQHGGAHDAAGEKADEPLGTVEVAPKEGLYLYIQTGNCRRVLLGKVFRNTPSGIILGRCCDRCNPELFDETRPGKPIAASRTRATKKGPPQDSVRETLYEWRLATKRELYGRALWGPQAILDDAHCEMLASVGPVKTIEQLALLLENSWARWNVLGERLFGMMVSLETIELEPANLKPTGKRPSRAVLDPSEPGSPATKRAKQSGLKSTAQRTPRASTSRQKEVAPAEFPPSSYDTFFSTLGRS</sequence>
<reference evidence="10" key="2">
    <citation type="submission" date="2015-01" db="EMBL/GenBank/DDBJ databases">
        <title>Evolutionary Origins and Diversification of the Mycorrhizal Mutualists.</title>
        <authorList>
            <consortium name="DOE Joint Genome Institute"/>
            <consortium name="Mycorrhizal Genomics Consortium"/>
            <person name="Kohler A."/>
            <person name="Kuo A."/>
            <person name="Nagy L.G."/>
            <person name="Floudas D."/>
            <person name="Copeland A."/>
            <person name="Barry K.W."/>
            <person name="Cichocki N."/>
            <person name="Veneault-Fourrey C."/>
            <person name="LaButti K."/>
            <person name="Lindquist E.A."/>
            <person name="Lipzen A."/>
            <person name="Lundell T."/>
            <person name="Morin E."/>
            <person name="Murat C."/>
            <person name="Riley R."/>
            <person name="Ohm R."/>
            <person name="Sun H."/>
            <person name="Tunlid A."/>
            <person name="Henrissat B."/>
            <person name="Grigoriev I.V."/>
            <person name="Hibbett D.S."/>
            <person name="Martin F."/>
        </authorList>
    </citation>
    <scope>NUCLEOTIDE SEQUENCE [LARGE SCALE GENOMIC DNA]</scope>
    <source>
        <strain evidence="10">h7</strain>
    </source>
</reference>
<dbReference type="HOGENOM" id="CLU_001103_19_4_1"/>
<name>A0A0C3CA91_HEBCY</name>
<dbReference type="GO" id="GO:0000724">
    <property type="term" value="P:double-strand break repair via homologous recombination"/>
    <property type="evidence" value="ECO:0007669"/>
    <property type="project" value="TreeGrafter"/>
</dbReference>
<feature type="compositionally biased region" description="Polar residues" evidence="6">
    <location>
        <begin position="694"/>
        <end position="708"/>
    </location>
</feature>
<protein>
    <recommendedName>
        <fullName evidence="5">DNA 3'-5' helicase</fullName>
        <ecNumber evidence="5">5.6.2.4</ecNumber>
    </recommendedName>
</protein>
<dbReference type="GO" id="GO:0043138">
    <property type="term" value="F:3'-5' DNA helicase activity"/>
    <property type="evidence" value="ECO:0007669"/>
    <property type="project" value="UniProtKB-EC"/>
</dbReference>
<dbReference type="Gene3D" id="3.40.50.300">
    <property type="entry name" value="P-loop containing nucleotide triphosphate hydrolases"/>
    <property type="match status" value="2"/>
</dbReference>
<dbReference type="AlphaFoldDB" id="A0A0C3CA91"/>
<comment type="similarity">
    <text evidence="1">Belongs to the helicase family. RecQ subfamily.</text>
</comment>
<feature type="compositionally biased region" description="Polar residues" evidence="6">
    <location>
        <begin position="440"/>
        <end position="452"/>
    </location>
</feature>
<dbReference type="STRING" id="686832.A0A0C3CA91"/>
<feature type="region of interest" description="Disordered" evidence="6">
    <location>
        <begin position="664"/>
        <end position="733"/>
    </location>
</feature>
<evidence type="ECO:0000256" key="5">
    <source>
        <dbReference type="ARBA" id="ARBA00034808"/>
    </source>
</evidence>
<dbReference type="PANTHER" id="PTHR13710">
    <property type="entry name" value="DNA HELICASE RECQ FAMILY MEMBER"/>
    <property type="match status" value="1"/>
</dbReference>
<dbReference type="GO" id="GO:0009378">
    <property type="term" value="F:four-way junction helicase activity"/>
    <property type="evidence" value="ECO:0007669"/>
    <property type="project" value="TreeGrafter"/>
</dbReference>
<evidence type="ECO:0000256" key="3">
    <source>
        <dbReference type="ARBA" id="ARBA00022840"/>
    </source>
</evidence>
<dbReference type="PROSITE" id="PS51194">
    <property type="entry name" value="HELICASE_CTER"/>
    <property type="match status" value="1"/>
</dbReference>
<accession>A0A0C3CA91</accession>
<dbReference type="Proteomes" id="UP000053424">
    <property type="component" value="Unassembled WGS sequence"/>
</dbReference>
<feature type="compositionally biased region" description="Gly residues" evidence="6">
    <location>
        <begin position="462"/>
        <end position="480"/>
    </location>
</feature>
<dbReference type="Pfam" id="PF00271">
    <property type="entry name" value="Helicase_C"/>
    <property type="match status" value="1"/>
</dbReference>
<dbReference type="EMBL" id="KN831772">
    <property type="protein sequence ID" value="KIM45740.1"/>
    <property type="molecule type" value="Genomic_DNA"/>
</dbReference>
<evidence type="ECO:0000313" key="9">
    <source>
        <dbReference type="EMBL" id="KIM45740.1"/>
    </source>
</evidence>
<keyword evidence="10" id="KW-1185">Reference proteome</keyword>
<dbReference type="InterPro" id="IPR027417">
    <property type="entry name" value="P-loop_NTPase"/>
</dbReference>
<dbReference type="EC" id="5.6.2.4" evidence="5"/>
<dbReference type="InterPro" id="IPR011545">
    <property type="entry name" value="DEAD/DEAH_box_helicase_dom"/>
</dbReference>
<evidence type="ECO:0000256" key="4">
    <source>
        <dbReference type="ARBA" id="ARBA00034617"/>
    </source>
</evidence>
<dbReference type="PROSITE" id="PS51192">
    <property type="entry name" value="HELICASE_ATP_BIND_1"/>
    <property type="match status" value="1"/>
</dbReference>
<feature type="region of interest" description="Disordered" evidence="6">
    <location>
        <begin position="1"/>
        <end position="37"/>
    </location>
</feature>
<evidence type="ECO:0000259" key="8">
    <source>
        <dbReference type="PROSITE" id="PS51194"/>
    </source>
</evidence>
<keyword evidence="3" id="KW-0067">ATP-binding</keyword>
<comment type="catalytic activity">
    <reaction evidence="4">
        <text>Couples ATP hydrolysis with the unwinding of duplex DNA by translocating in the 3'-5' direction.</text>
        <dbReference type="EC" id="5.6.2.4"/>
    </reaction>
</comment>
<evidence type="ECO:0000256" key="2">
    <source>
        <dbReference type="ARBA" id="ARBA00022741"/>
    </source>
</evidence>
<dbReference type="PANTHER" id="PTHR13710:SF154">
    <property type="entry name" value="RECQ HELICASE, PUTATIVE (AFU_ORTHOLOGUE AFUA_6G14720)-RELATED"/>
    <property type="match status" value="1"/>
</dbReference>
<dbReference type="InterPro" id="IPR001650">
    <property type="entry name" value="Helicase_C-like"/>
</dbReference>
<dbReference type="SMART" id="SM00487">
    <property type="entry name" value="DEXDc"/>
    <property type="match status" value="1"/>
</dbReference>
<reference evidence="9 10" key="1">
    <citation type="submission" date="2014-04" db="EMBL/GenBank/DDBJ databases">
        <authorList>
            <consortium name="DOE Joint Genome Institute"/>
            <person name="Kuo A."/>
            <person name="Gay G."/>
            <person name="Dore J."/>
            <person name="Kohler A."/>
            <person name="Nagy L.G."/>
            <person name="Floudas D."/>
            <person name="Copeland A."/>
            <person name="Barry K.W."/>
            <person name="Cichocki N."/>
            <person name="Veneault-Fourrey C."/>
            <person name="LaButti K."/>
            <person name="Lindquist E.A."/>
            <person name="Lipzen A."/>
            <person name="Lundell T."/>
            <person name="Morin E."/>
            <person name="Murat C."/>
            <person name="Sun H."/>
            <person name="Tunlid A."/>
            <person name="Henrissat B."/>
            <person name="Grigoriev I.V."/>
            <person name="Hibbett D.S."/>
            <person name="Martin F."/>
            <person name="Nordberg H.P."/>
            <person name="Cantor M.N."/>
            <person name="Hua S.X."/>
        </authorList>
    </citation>
    <scope>NUCLEOTIDE SEQUENCE [LARGE SCALE GENOMIC DNA]</scope>
    <source>
        <strain evidence="10">h7</strain>
    </source>
</reference>
<evidence type="ECO:0000256" key="1">
    <source>
        <dbReference type="ARBA" id="ARBA00005446"/>
    </source>
</evidence>
<dbReference type="GO" id="GO:0005524">
    <property type="term" value="F:ATP binding"/>
    <property type="evidence" value="ECO:0007669"/>
    <property type="project" value="UniProtKB-KW"/>
</dbReference>
<feature type="domain" description="Helicase ATP-binding" evidence="7">
    <location>
        <begin position="79"/>
        <end position="265"/>
    </location>
</feature>
<feature type="domain" description="Helicase C-terminal" evidence="8">
    <location>
        <begin position="290"/>
        <end position="450"/>
    </location>
</feature>
<organism evidence="9 10">
    <name type="scientific">Hebeloma cylindrosporum</name>
    <dbReference type="NCBI Taxonomy" id="76867"/>
    <lineage>
        <taxon>Eukaryota</taxon>
        <taxon>Fungi</taxon>
        <taxon>Dikarya</taxon>
        <taxon>Basidiomycota</taxon>
        <taxon>Agaricomycotina</taxon>
        <taxon>Agaricomycetes</taxon>
        <taxon>Agaricomycetidae</taxon>
        <taxon>Agaricales</taxon>
        <taxon>Agaricineae</taxon>
        <taxon>Hymenogastraceae</taxon>
        <taxon>Hebeloma</taxon>
    </lineage>
</organism>
<dbReference type="GO" id="GO:0005694">
    <property type="term" value="C:chromosome"/>
    <property type="evidence" value="ECO:0007669"/>
    <property type="project" value="TreeGrafter"/>
</dbReference>
<dbReference type="GO" id="GO:0005737">
    <property type="term" value="C:cytoplasm"/>
    <property type="evidence" value="ECO:0007669"/>
    <property type="project" value="TreeGrafter"/>
</dbReference>
<feature type="compositionally biased region" description="Polar residues" evidence="6">
    <location>
        <begin position="722"/>
        <end position="733"/>
    </location>
</feature>
<proteinExistence type="inferred from homology"/>
<gene>
    <name evidence="9" type="ORF">M413DRAFT_430484</name>
</gene>
<evidence type="ECO:0000259" key="7">
    <source>
        <dbReference type="PROSITE" id="PS51192"/>
    </source>
</evidence>
<dbReference type="Pfam" id="PF00270">
    <property type="entry name" value="DEAD"/>
    <property type="match status" value="1"/>
</dbReference>
<dbReference type="SUPFAM" id="SSF52540">
    <property type="entry name" value="P-loop containing nucleoside triphosphate hydrolases"/>
    <property type="match status" value="1"/>
</dbReference>
<keyword evidence="2" id="KW-0547">Nucleotide-binding</keyword>
<dbReference type="SMART" id="SM00490">
    <property type="entry name" value="HELICc"/>
    <property type="match status" value="1"/>
</dbReference>